<evidence type="ECO:0000313" key="1">
    <source>
        <dbReference type="EMBL" id="JAD67450.1"/>
    </source>
</evidence>
<dbReference type="EMBL" id="GBRH01230445">
    <property type="protein sequence ID" value="JAD67450.1"/>
    <property type="molecule type" value="Transcribed_RNA"/>
</dbReference>
<protein>
    <submittedName>
        <fullName evidence="1">Uncharacterized protein</fullName>
    </submittedName>
</protein>
<reference evidence="1" key="2">
    <citation type="journal article" date="2015" name="Data Brief">
        <title>Shoot transcriptome of the giant reed, Arundo donax.</title>
        <authorList>
            <person name="Barrero R.A."/>
            <person name="Guerrero F.D."/>
            <person name="Moolhuijzen P."/>
            <person name="Goolsby J.A."/>
            <person name="Tidwell J."/>
            <person name="Bellgard S.E."/>
            <person name="Bellgard M.I."/>
        </authorList>
    </citation>
    <scope>NUCLEOTIDE SEQUENCE</scope>
    <source>
        <tissue evidence="1">Shoot tissue taken approximately 20 cm above the soil surface</tissue>
    </source>
</reference>
<reference evidence="1" key="1">
    <citation type="submission" date="2014-09" db="EMBL/GenBank/DDBJ databases">
        <authorList>
            <person name="Magalhaes I.L.F."/>
            <person name="Oliveira U."/>
            <person name="Santos F.R."/>
            <person name="Vidigal T.H.D.A."/>
            <person name="Brescovit A.D."/>
            <person name="Santos A.J."/>
        </authorList>
    </citation>
    <scope>NUCLEOTIDE SEQUENCE</scope>
    <source>
        <tissue evidence="1">Shoot tissue taken approximately 20 cm above the soil surface</tissue>
    </source>
</reference>
<proteinExistence type="predicted"/>
<dbReference type="AlphaFoldDB" id="A0A0A9C222"/>
<sequence>MDVLSTQLQEVEQARIRDREEMAKKQAETDAKLDLVLSQIQQI</sequence>
<accession>A0A0A9C222</accession>
<organism evidence="1">
    <name type="scientific">Arundo donax</name>
    <name type="common">Giant reed</name>
    <name type="synonym">Donax arundinaceus</name>
    <dbReference type="NCBI Taxonomy" id="35708"/>
    <lineage>
        <taxon>Eukaryota</taxon>
        <taxon>Viridiplantae</taxon>
        <taxon>Streptophyta</taxon>
        <taxon>Embryophyta</taxon>
        <taxon>Tracheophyta</taxon>
        <taxon>Spermatophyta</taxon>
        <taxon>Magnoliopsida</taxon>
        <taxon>Liliopsida</taxon>
        <taxon>Poales</taxon>
        <taxon>Poaceae</taxon>
        <taxon>PACMAD clade</taxon>
        <taxon>Arundinoideae</taxon>
        <taxon>Arundineae</taxon>
        <taxon>Arundo</taxon>
    </lineage>
</organism>
<name>A0A0A9C222_ARUDO</name>